<dbReference type="EMBL" id="LZKG01000142">
    <property type="protein sequence ID" value="OBI25927.1"/>
    <property type="molecule type" value="Genomic_DNA"/>
</dbReference>
<evidence type="ECO:0000256" key="1">
    <source>
        <dbReference type="SAM" id="Phobius"/>
    </source>
</evidence>
<protein>
    <recommendedName>
        <fullName evidence="4">Transmembrane protein</fullName>
    </recommendedName>
</protein>
<proteinExistence type="predicted"/>
<dbReference type="RefSeq" id="WP_064921726.1">
    <property type="nucleotide sequence ID" value="NZ_LZJK01000075.1"/>
</dbReference>
<organism evidence="2 3">
    <name type="scientific">Mycolicibacter sinensis (strain JDM601)</name>
    <name type="common">Mycobacterium sinense</name>
    <dbReference type="NCBI Taxonomy" id="875328"/>
    <lineage>
        <taxon>Bacteria</taxon>
        <taxon>Bacillati</taxon>
        <taxon>Actinomycetota</taxon>
        <taxon>Actinomycetes</taxon>
        <taxon>Mycobacteriales</taxon>
        <taxon>Mycobacteriaceae</taxon>
        <taxon>Mycolicibacter</taxon>
    </lineage>
</organism>
<dbReference type="OrthoDB" id="3618713at2"/>
<evidence type="ECO:0000313" key="3">
    <source>
        <dbReference type="Proteomes" id="UP000093943"/>
    </source>
</evidence>
<dbReference type="Pfam" id="PF19865">
    <property type="entry name" value="DUF6338"/>
    <property type="match status" value="1"/>
</dbReference>
<comment type="caution">
    <text evidence="2">The sequence shown here is derived from an EMBL/GenBank/DDBJ whole genome shotgun (WGS) entry which is preliminary data.</text>
</comment>
<accession>A0A1A2NTR9</accession>
<reference evidence="3" key="1">
    <citation type="submission" date="2016-06" db="EMBL/GenBank/DDBJ databases">
        <authorList>
            <person name="Sutton G."/>
            <person name="Brinkac L."/>
            <person name="Sanka R."/>
            <person name="Adams M."/>
            <person name="Lau E."/>
            <person name="Sam S."/>
            <person name="Sreng N."/>
            <person name="Him V."/>
            <person name="Kerleguer A."/>
            <person name="Cheng S."/>
        </authorList>
    </citation>
    <scope>NUCLEOTIDE SEQUENCE [LARGE SCALE GENOMIC DNA]</scope>
    <source>
        <strain evidence="3">E1876</strain>
    </source>
</reference>
<sequence>MPSTFQALAVALLALLPGALYELAREQRSGRWGLRGADQVFGLLAFSVVFQVAIAPLTYWLYARYVVTGHFRVGRPVSGWLWALLCAYLVVPFVFGRFTALGHRYRSGQLASTWERAVVRLVNLYTDAAPAPRAWDYLFSDRSRKGWIILHLKDGSRVGGAWNGSYAAGYPDDQDLYLSRQVALTADGRFRLGDDGQPHRRESGLLIRWNEVQYLDFYDT</sequence>
<keyword evidence="1" id="KW-1133">Transmembrane helix</keyword>
<name>A0A1A2NTR9_MYCSD</name>
<dbReference type="Proteomes" id="UP000093943">
    <property type="component" value="Unassembled WGS sequence"/>
</dbReference>
<dbReference type="InterPro" id="IPR045919">
    <property type="entry name" value="DUF6338"/>
</dbReference>
<evidence type="ECO:0000313" key="2">
    <source>
        <dbReference type="EMBL" id="OBI25927.1"/>
    </source>
</evidence>
<feature type="transmembrane region" description="Helical" evidence="1">
    <location>
        <begin position="79"/>
        <end position="100"/>
    </location>
</feature>
<evidence type="ECO:0008006" key="4">
    <source>
        <dbReference type="Google" id="ProtNLM"/>
    </source>
</evidence>
<keyword evidence="1" id="KW-0472">Membrane</keyword>
<dbReference type="AlphaFoldDB" id="A0A1A2NTR9"/>
<keyword evidence="1" id="KW-0812">Transmembrane</keyword>
<feature type="transmembrane region" description="Helical" evidence="1">
    <location>
        <begin position="40"/>
        <end position="67"/>
    </location>
</feature>
<gene>
    <name evidence="2" type="ORF">A5710_07905</name>
</gene>